<organism evidence="1 2">
    <name type="scientific">Gemmata obscuriglobus</name>
    <dbReference type="NCBI Taxonomy" id="114"/>
    <lineage>
        <taxon>Bacteria</taxon>
        <taxon>Pseudomonadati</taxon>
        <taxon>Planctomycetota</taxon>
        <taxon>Planctomycetia</taxon>
        <taxon>Gemmatales</taxon>
        <taxon>Gemmataceae</taxon>
        <taxon>Gemmata</taxon>
    </lineage>
</organism>
<reference evidence="1 2" key="1">
    <citation type="submission" date="2018-01" db="EMBL/GenBank/DDBJ databases">
        <title>G. obscuriglobus.</title>
        <authorList>
            <person name="Franke J."/>
            <person name="Blomberg W."/>
            <person name="Selmecki A."/>
        </authorList>
    </citation>
    <scope>NUCLEOTIDE SEQUENCE [LARGE SCALE GENOMIC DNA]</scope>
    <source>
        <strain evidence="1 2">DSM 5831</strain>
    </source>
</reference>
<name>A0A2Z3GU44_9BACT</name>
<dbReference type="AlphaFoldDB" id="A0A2Z3GU44"/>
<protein>
    <submittedName>
        <fullName evidence="1">Uncharacterized protein</fullName>
    </submittedName>
</protein>
<evidence type="ECO:0000313" key="2">
    <source>
        <dbReference type="Proteomes" id="UP000245802"/>
    </source>
</evidence>
<evidence type="ECO:0000313" key="1">
    <source>
        <dbReference type="EMBL" id="AWM37283.1"/>
    </source>
</evidence>
<dbReference type="EMBL" id="CP025958">
    <property type="protein sequence ID" value="AWM37283.1"/>
    <property type="molecule type" value="Genomic_DNA"/>
</dbReference>
<gene>
    <name evidence="1" type="ORF">C1280_09760</name>
</gene>
<sequence length="343" mass="36490">MALAAAEPSKPPVPAPTAVTFAKAGAPLGEVVAELSKQSGVPIAVPPLLVNAKCGAAFDKAPFWSALQQSADTSGARIVVRESGARVELLPRGDSKEIAATSGPFRVVAKGVTGRALLDAGATFHEVALLAHWEPRLKVYRIDTTPRVSKVTDDRGSKLRDTGGSAQVLPSGATAEMKVQIEGVPRTAQRLTALAGAFHATVADRLLEFKFEAPGGALPPPQTLGGVTGALKKLQKKGNTWEVVLELGYPSGQPVFQSFEGQPWLRDNRLRLRSPDGNFVTIDEYEIPQPEQTSPLRVIHRFDENAKAGFANPTGKGWALVYETPAPLADVTVPFEFKDVPLP</sequence>
<dbReference type="Proteomes" id="UP000245802">
    <property type="component" value="Chromosome"/>
</dbReference>
<dbReference type="KEGG" id="gog:C1280_09760"/>
<proteinExistence type="predicted"/>
<accession>A0A2Z3GU44</accession>
<keyword evidence="2" id="KW-1185">Reference proteome</keyword>